<dbReference type="InterPro" id="IPR022742">
    <property type="entry name" value="Hydrolase_4"/>
</dbReference>
<evidence type="ECO:0000313" key="3">
    <source>
        <dbReference type="EMBL" id="MBU2664275.1"/>
    </source>
</evidence>
<gene>
    <name evidence="3" type="ORF">KOI35_12300</name>
</gene>
<evidence type="ECO:0000256" key="1">
    <source>
        <dbReference type="SAM" id="MobiDB-lite"/>
    </source>
</evidence>
<organism evidence="3 4">
    <name type="scientific">Paractinoplanes bogorensis</name>
    <dbReference type="NCBI Taxonomy" id="1610840"/>
    <lineage>
        <taxon>Bacteria</taxon>
        <taxon>Bacillati</taxon>
        <taxon>Actinomycetota</taxon>
        <taxon>Actinomycetes</taxon>
        <taxon>Micromonosporales</taxon>
        <taxon>Micromonosporaceae</taxon>
        <taxon>Paractinoplanes</taxon>
    </lineage>
</organism>
<dbReference type="Gene3D" id="3.40.50.1820">
    <property type="entry name" value="alpha/beta hydrolase"/>
    <property type="match status" value="1"/>
</dbReference>
<proteinExistence type="predicted"/>
<accession>A0ABS5YQI8</accession>
<sequence length="222" mass="23456">MTSSQPSLTVFGPASAARAVVLVLHGGRVTGTGAAPRGLAWARMLPFARAGYGDGVAGWLLRNRVRGWNGAAEDPVRDARWALAEARRRHPGAPVVLVGHSMGGRVALRLAADPDVAGVCALAPWIENGDPAVRGKAVLIAHGQRDRITDPAASAAYAARIGATYVPIAHDGHAMLRRPLLWQRLVTGFVADTAVAGPRHTDRPPLPGAEWTPYFTEPSDRP</sequence>
<comment type="caution">
    <text evidence="3">The sequence shown here is derived from an EMBL/GenBank/DDBJ whole genome shotgun (WGS) entry which is preliminary data.</text>
</comment>
<name>A0ABS5YQI8_9ACTN</name>
<reference evidence="3 4" key="1">
    <citation type="submission" date="2021-06" db="EMBL/GenBank/DDBJ databases">
        <title>Actinoplanes lichenicola sp. nov., and Actinoplanes ovalisporus sp. nov., isolated from lichen in Thailand.</title>
        <authorList>
            <person name="Saeng-In P."/>
            <person name="Kanchanasin P."/>
            <person name="Yuki M."/>
            <person name="Kudo T."/>
            <person name="Ohkuma M."/>
            <person name="Phongsopitanun W."/>
            <person name="Tanasupawat S."/>
        </authorList>
    </citation>
    <scope>NUCLEOTIDE SEQUENCE [LARGE SCALE GENOMIC DNA]</scope>
    <source>
        <strain evidence="3 4">NBRC 110975</strain>
    </source>
</reference>
<feature type="region of interest" description="Disordered" evidence="1">
    <location>
        <begin position="196"/>
        <end position="222"/>
    </location>
</feature>
<dbReference type="RefSeq" id="WP_215786764.1">
    <property type="nucleotide sequence ID" value="NZ_JAHKKG010000004.1"/>
</dbReference>
<dbReference type="Pfam" id="PF12146">
    <property type="entry name" value="Hydrolase_4"/>
    <property type="match status" value="1"/>
</dbReference>
<evidence type="ECO:0000313" key="4">
    <source>
        <dbReference type="Proteomes" id="UP001519654"/>
    </source>
</evidence>
<keyword evidence="4" id="KW-1185">Reference proteome</keyword>
<dbReference type="Proteomes" id="UP001519654">
    <property type="component" value="Unassembled WGS sequence"/>
</dbReference>
<dbReference type="EMBL" id="JAHKKG010000004">
    <property type="protein sequence ID" value="MBU2664275.1"/>
    <property type="molecule type" value="Genomic_DNA"/>
</dbReference>
<dbReference type="SUPFAM" id="SSF53474">
    <property type="entry name" value="alpha/beta-Hydrolases"/>
    <property type="match status" value="1"/>
</dbReference>
<feature type="domain" description="Serine aminopeptidase S33" evidence="2">
    <location>
        <begin position="66"/>
        <end position="129"/>
    </location>
</feature>
<protein>
    <submittedName>
        <fullName evidence="3">Lysophospholipase</fullName>
    </submittedName>
</protein>
<dbReference type="InterPro" id="IPR029058">
    <property type="entry name" value="AB_hydrolase_fold"/>
</dbReference>
<evidence type="ECO:0000259" key="2">
    <source>
        <dbReference type="Pfam" id="PF12146"/>
    </source>
</evidence>